<dbReference type="Gene3D" id="3.30.70.60">
    <property type="match status" value="1"/>
</dbReference>
<evidence type="ECO:0008006" key="3">
    <source>
        <dbReference type="Google" id="ProtNLM"/>
    </source>
</evidence>
<evidence type="ECO:0000313" key="1">
    <source>
        <dbReference type="EMBL" id="TFD81832.1"/>
    </source>
</evidence>
<keyword evidence="2" id="KW-1185">Reference proteome</keyword>
<evidence type="ECO:0000313" key="2">
    <source>
        <dbReference type="Proteomes" id="UP000298218"/>
    </source>
</evidence>
<name>A0A4Y8KUR2_9MICO</name>
<protein>
    <recommendedName>
        <fullName evidence="3">Pilus assembly protein PilO</fullName>
    </recommendedName>
</protein>
<gene>
    <name evidence="1" type="ORF">E3T53_02250</name>
</gene>
<dbReference type="Proteomes" id="UP000298218">
    <property type="component" value="Unassembled WGS sequence"/>
</dbReference>
<comment type="caution">
    <text evidence="1">The sequence shown here is derived from an EMBL/GenBank/DDBJ whole genome shotgun (WGS) entry which is preliminary data.</text>
</comment>
<dbReference type="AlphaFoldDB" id="A0A4Y8KUR2"/>
<sequence>MDKNRLWVIGTALVIVAIVLLGWVLGISPKLTEASTAQAELAAATSENAVHEVQGETLKKQFEGLGALKADLAALQLSVPSSAEFPALITELNAISEASQVVISSITQNDAQAYDPTLAGVAVAAPAPSTESGTSEVAPAPSEATAAVAGAPAAPVVDPRITAANFAAIPVTFVVDGSAAGVLDFVSGIQHGERLIMVTAVSMSEPANVAGVEVGVSEPASDTGVVTGSITAFIYVLTTPTTPAAAQ</sequence>
<organism evidence="1 2">
    <name type="scientific">Cryobacterium psychrophilum</name>
    <dbReference type="NCBI Taxonomy" id="41988"/>
    <lineage>
        <taxon>Bacteria</taxon>
        <taxon>Bacillati</taxon>
        <taxon>Actinomycetota</taxon>
        <taxon>Actinomycetes</taxon>
        <taxon>Micrococcales</taxon>
        <taxon>Microbacteriaceae</taxon>
        <taxon>Cryobacterium</taxon>
    </lineage>
</organism>
<dbReference type="InterPro" id="IPR014717">
    <property type="entry name" value="Transl_elong_EF1B/ribsomal_bS6"/>
</dbReference>
<dbReference type="OrthoDB" id="5149329at2"/>
<proteinExistence type="predicted"/>
<accession>A0A4Y8KUR2</accession>
<dbReference type="EMBL" id="SOHQ01000007">
    <property type="protein sequence ID" value="TFD81832.1"/>
    <property type="molecule type" value="Genomic_DNA"/>
</dbReference>
<reference evidence="1 2" key="1">
    <citation type="submission" date="2019-03" db="EMBL/GenBank/DDBJ databases">
        <title>Genomics of glacier-inhabiting Cryobacterium strains.</title>
        <authorList>
            <person name="Liu Q."/>
            <person name="Xin Y.-H."/>
        </authorList>
    </citation>
    <scope>NUCLEOTIDE SEQUENCE [LARGE SCALE GENOMIC DNA]</scope>
    <source>
        <strain evidence="1 2">CGMCC 1.4292</strain>
    </source>
</reference>
<dbReference type="RefSeq" id="WP_134172630.1">
    <property type="nucleotide sequence ID" value="NZ_SODI01000001.1"/>
</dbReference>